<feature type="chain" id="PRO_5012349896" description="Porin domain-containing protein" evidence="1">
    <location>
        <begin position="25"/>
        <end position="348"/>
    </location>
</feature>
<sequence length="348" mass="36905">MMQKTLLASLIAAALATPLQTVQAVEVSDQLEVFGTIEVEYGNNKIKAADGTTTTEKGSSLATGAFGSIIKPNDKFDITTSFLYEEDLNAVATPLELDEAFVTWHAMPAEKLDITAGKKYLSFGKYDTSMVSDPLTLELGETNRKEVLQASTKNGNLSATGYLFNGEAEKTDGTGKHKSGFGLGVGYETENLSGGIDYVSNITESGGFGDVSNASKKVPGVSIYGSTKLGNVTLMGEHLMATKAFQAGDLASADEDGDGAPDSVLDAAAKPAATHLEAVFDLQNDRTIAIGWDKTKQAAQLGLDKTAYGVAYRQPLYKDLTGAIELRQSKGYDDAKTRALTAQVAYEF</sequence>
<evidence type="ECO:0000313" key="2">
    <source>
        <dbReference type="EMBL" id="OQX14326.1"/>
    </source>
</evidence>
<keyword evidence="1" id="KW-0732">Signal</keyword>
<organism evidence="2 3">
    <name type="scientific">Thiothrix lacustris</name>
    <dbReference type="NCBI Taxonomy" id="525917"/>
    <lineage>
        <taxon>Bacteria</taxon>
        <taxon>Pseudomonadati</taxon>
        <taxon>Pseudomonadota</taxon>
        <taxon>Gammaproteobacteria</taxon>
        <taxon>Thiotrichales</taxon>
        <taxon>Thiotrichaceae</taxon>
        <taxon>Thiothrix</taxon>
    </lineage>
</organism>
<accession>A0A1Y1QUV0</accession>
<dbReference type="NCBIfam" id="NF033652">
    <property type="entry name" value="LbtU_sider_porin"/>
    <property type="match status" value="1"/>
</dbReference>
<dbReference type="SUPFAM" id="SSF56935">
    <property type="entry name" value="Porins"/>
    <property type="match status" value="1"/>
</dbReference>
<comment type="caution">
    <text evidence="2">The sequence shown here is derived from an EMBL/GenBank/DDBJ whole genome shotgun (WGS) entry which is preliminary data.</text>
</comment>
<feature type="signal peptide" evidence="1">
    <location>
        <begin position="1"/>
        <end position="24"/>
    </location>
</feature>
<name>A0A1Y1QUV0_9GAMM</name>
<dbReference type="AlphaFoldDB" id="A0A1Y1QUV0"/>
<dbReference type="Proteomes" id="UP000192491">
    <property type="component" value="Unassembled WGS sequence"/>
</dbReference>
<evidence type="ECO:0000256" key="1">
    <source>
        <dbReference type="SAM" id="SignalP"/>
    </source>
</evidence>
<reference evidence="2 3" key="1">
    <citation type="submission" date="2017-01" db="EMBL/GenBank/DDBJ databases">
        <title>Novel large sulfur bacteria in the metagenomes of groundwater-fed chemosynthetic microbial mats in the Lake Huron basin.</title>
        <authorList>
            <person name="Sharrar A.M."/>
            <person name="Flood B.E."/>
            <person name="Bailey J.V."/>
            <person name="Jones D.S."/>
            <person name="Biddanda B."/>
            <person name="Ruberg S.A."/>
            <person name="Marcus D.N."/>
            <person name="Dick G.J."/>
        </authorList>
    </citation>
    <scope>NUCLEOTIDE SEQUENCE [LARGE SCALE GENOMIC DNA]</scope>
    <source>
        <strain evidence="2">A8</strain>
    </source>
</reference>
<evidence type="ECO:0008006" key="4">
    <source>
        <dbReference type="Google" id="ProtNLM"/>
    </source>
</evidence>
<protein>
    <recommendedName>
        <fullName evidence="4">Porin domain-containing protein</fullName>
    </recommendedName>
</protein>
<dbReference type="EMBL" id="MTEJ01000031">
    <property type="protein sequence ID" value="OQX14326.1"/>
    <property type="molecule type" value="Genomic_DNA"/>
</dbReference>
<evidence type="ECO:0000313" key="3">
    <source>
        <dbReference type="Proteomes" id="UP000192491"/>
    </source>
</evidence>
<gene>
    <name evidence="2" type="ORF">BWK73_09770</name>
</gene>
<proteinExistence type="predicted"/>